<evidence type="ECO:0000313" key="2">
    <source>
        <dbReference type="Proteomes" id="UP001064048"/>
    </source>
</evidence>
<organism evidence="1 2">
    <name type="scientific">Choristoneura fumiferana</name>
    <name type="common">Spruce budworm moth</name>
    <name type="synonym">Archips fumiferana</name>
    <dbReference type="NCBI Taxonomy" id="7141"/>
    <lineage>
        <taxon>Eukaryota</taxon>
        <taxon>Metazoa</taxon>
        <taxon>Ecdysozoa</taxon>
        <taxon>Arthropoda</taxon>
        <taxon>Hexapoda</taxon>
        <taxon>Insecta</taxon>
        <taxon>Pterygota</taxon>
        <taxon>Neoptera</taxon>
        <taxon>Endopterygota</taxon>
        <taxon>Lepidoptera</taxon>
        <taxon>Glossata</taxon>
        <taxon>Ditrysia</taxon>
        <taxon>Tortricoidea</taxon>
        <taxon>Tortricidae</taxon>
        <taxon>Tortricinae</taxon>
        <taxon>Choristoneura</taxon>
    </lineage>
</organism>
<comment type="caution">
    <text evidence="1">The sequence shown here is derived from an EMBL/GenBank/DDBJ whole genome shotgun (WGS) entry which is preliminary data.</text>
</comment>
<reference evidence="1 2" key="1">
    <citation type="journal article" date="2022" name="Genome Biol. Evol.">
        <title>The Spruce Budworm Genome: Reconstructing the Evolutionary History of Antifreeze Proteins.</title>
        <authorList>
            <person name="Beliveau C."/>
            <person name="Gagne P."/>
            <person name="Picq S."/>
            <person name="Vernygora O."/>
            <person name="Keeling C.I."/>
            <person name="Pinkney K."/>
            <person name="Doucet D."/>
            <person name="Wen F."/>
            <person name="Johnston J.S."/>
            <person name="Maaroufi H."/>
            <person name="Boyle B."/>
            <person name="Laroche J."/>
            <person name="Dewar K."/>
            <person name="Juretic N."/>
            <person name="Blackburn G."/>
            <person name="Nisole A."/>
            <person name="Brunet B."/>
            <person name="Brandao M."/>
            <person name="Lumley L."/>
            <person name="Duan J."/>
            <person name="Quan G."/>
            <person name="Lucarotti C.J."/>
            <person name="Roe A.D."/>
            <person name="Sperling F.A.H."/>
            <person name="Levesque R.C."/>
            <person name="Cusson M."/>
        </authorList>
    </citation>
    <scope>NUCLEOTIDE SEQUENCE [LARGE SCALE GENOMIC DNA]</scope>
    <source>
        <strain evidence="1">Glfc:IPQL:Cfum</strain>
    </source>
</reference>
<name>A0ACC0KXZ4_CHOFU</name>
<protein>
    <submittedName>
        <fullName evidence="1">Uncharacterized protein</fullName>
    </submittedName>
</protein>
<accession>A0ACC0KXZ4</accession>
<evidence type="ECO:0000313" key="1">
    <source>
        <dbReference type="EMBL" id="KAI8441147.1"/>
    </source>
</evidence>
<proteinExistence type="predicted"/>
<sequence length="127" mass="14225">MSDPKRATLITVGAPKSAKNSVCKTVRLTINLDESNESKYPELNYKELVIAEDRKKIVENGKTNKADPFSDNDDDVERYDEIVPPECDTFYGGFYINSGSLEFKNVPENRLTSDAENGRRNKGCGKV</sequence>
<keyword evidence="2" id="KW-1185">Reference proteome</keyword>
<dbReference type="EMBL" id="CM046115">
    <property type="protein sequence ID" value="KAI8441147.1"/>
    <property type="molecule type" value="Genomic_DNA"/>
</dbReference>
<dbReference type="Proteomes" id="UP001064048">
    <property type="component" value="Chromosome 15"/>
</dbReference>
<gene>
    <name evidence="1" type="ORF">MSG28_009392</name>
</gene>